<sequence length="46" mass="5224">MLRKILEEEGGEGGKSKIKEESKIESDLNQGETSFKRSNKLRTLTQ</sequence>
<proteinExistence type="predicted"/>
<reference evidence="2 3" key="1">
    <citation type="submission" date="2019-07" db="EMBL/GenBank/DDBJ databases">
        <title>Whole genome shotgun sequence of Enterococcus mundtii NBRC 100490.</title>
        <authorList>
            <person name="Hosoyama A."/>
            <person name="Uohara A."/>
            <person name="Ohji S."/>
            <person name="Ichikawa N."/>
        </authorList>
    </citation>
    <scope>NUCLEOTIDE SEQUENCE [LARGE SCALE GENOMIC DNA]</scope>
    <source>
        <strain evidence="2 3">NBRC 100490</strain>
    </source>
</reference>
<evidence type="ECO:0000256" key="1">
    <source>
        <dbReference type="SAM" id="MobiDB-lite"/>
    </source>
</evidence>
<organism evidence="2 3">
    <name type="scientific">Enterococcus mundtii</name>
    <dbReference type="NCBI Taxonomy" id="53346"/>
    <lineage>
        <taxon>Bacteria</taxon>
        <taxon>Bacillati</taxon>
        <taxon>Bacillota</taxon>
        <taxon>Bacilli</taxon>
        <taxon>Lactobacillales</taxon>
        <taxon>Enterococcaceae</taxon>
        <taxon>Enterococcus</taxon>
    </lineage>
</organism>
<dbReference type="RefSeq" id="WP_177187690.1">
    <property type="nucleotide sequence ID" value="NZ_FOUC01000015.1"/>
</dbReference>
<protein>
    <submittedName>
        <fullName evidence="2">Uncharacterized protein</fullName>
    </submittedName>
</protein>
<dbReference type="Proteomes" id="UP000321175">
    <property type="component" value="Unassembled WGS sequence"/>
</dbReference>
<feature type="compositionally biased region" description="Basic and acidic residues" evidence="1">
    <location>
        <begin position="1"/>
        <end position="26"/>
    </location>
</feature>
<evidence type="ECO:0000313" key="2">
    <source>
        <dbReference type="EMBL" id="GEL81905.1"/>
    </source>
</evidence>
<name>A0ABQ0VGS3_ENTMU</name>
<feature type="region of interest" description="Disordered" evidence="1">
    <location>
        <begin position="1"/>
        <end position="46"/>
    </location>
</feature>
<comment type="caution">
    <text evidence="2">The sequence shown here is derived from an EMBL/GenBank/DDBJ whole genome shotgun (WGS) entry which is preliminary data.</text>
</comment>
<accession>A0ABQ0VGS3</accession>
<dbReference type="EMBL" id="BJWA01000045">
    <property type="protein sequence ID" value="GEL81905.1"/>
    <property type="molecule type" value="Genomic_DNA"/>
</dbReference>
<keyword evidence="3" id="KW-1185">Reference proteome</keyword>
<gene>
    <name evidence="2" type="ORF">EMU01_30490</name>
</gene>
<evidence type="ECO:0000313" key="3">
    <source>
        <dbReference type="Proteomes" id="UP000321175"/>
    </source>
</evidence>